<keyword evidence="3" id="KW-1185">Reference proteome</keyword>
<organism evidence="2 3">
    <name type="scientific">Streptomyces showdoensis</name>
    <dbReference type="NCBI Taxonomy" id="68268"/>
    <lineage>
        <taxon>Bacteria</taxon>
        <taxon>Bacillati</taxon>
        <taxon>Actinomycetota</taxon>
        <taxon>Actinomycetes</taxon>
        <taxon>Kitasatosporales</taxon>
        <taxon>Streptomycetaceae</taxon>
        <taxon>Streptomyces</taxon>
    </lineage>
</organism>
<reference evidence="2 3" key="1">
    <citation type="submission" date="2015-05" db="EMBL/GenBank/DDBJ databases">
        <title>Draft Genome assembly of Streptomyces showdoensis.</title>
        <authorList>
            <person name="Thapa K.K."/>
            <person name="Metsa-Ketela M."/>
        </authorList>
    </citation>
    <scope>NUCLEOTIDE SEQUENCE [LARGE SCALE GENOMIC DNA]</scope>
    <source>
        <strain evidence="2 3">ATCC 15227</strain>
    </source>
</reference>
<proteinExistence type="predicted"/>
<feature type="transmembrane region" description="Helical" evidence="1">
    <location>
        <begin position="32"/>
        <end position="50"/>
    </location>
</feature>
<name>A0A2P2GMG9_STREW</name>
<keyword evidence="1" id="KW-0812">Transmembrane</keyword>
<protein>
    <submittedName>
        <fullName evidence="2">Uncharacterized protein</fullName>
    </submittedName>
</protein>
<dbReference type="Proteomes" id="UP000265325">
    <property type="component" value="Unassembled WGS sequence"/>
</dbReference>
<comment type="caution">
    <text evidence="2">The sequence shown here is derived from an EMBL/GenBank/DDBJ whole genome shotgun (WGS) entry which is preliminary data.</text>
</comment>
<gene>
    <name evidence="2" type="ORF">VO63_19865</name>
</gene>
<dbReference type="RefSeq" id="WP_046909211.1">
    <property type="nucleotide sequence ID" value="NZ_BAAAXG010000009.1"/>
</dbReference>
<keyword evidence="1" id="KW-0472">Membrane</keyword>
<accession>A0A2P2GMG9</accession>
<dbReference type="EMBL" id="LAQS01000030">
    <property type="protein sequence ID" value="KKZ72049.1"/>
    <property type="molecule type" value="Genomic_DNA"/>
</dbReference>
<evidence type="ECO:0000256" key="1">
    <source>
        <dbReference type="SAM" id="Phobius"/>
    </source>
</evidence>
<evidence type="ECO:0000313" key="3">
    <source>
        <dbReference type="Proteomes" id="UP000265325"/>
    </source>
</evidence>
<sequence length="100" mass="9930">MSSPIANSVVVIGTASASTVIATQVWMSGASVMATVSVVALAVANVAWAVNATRRSDSPSSTVTCGQDGCGVQIEMAGVSADEQARLTAIATDHARHGAA</sequence>
<dbReference type="AlphaFoldDB" id="A0A2P2GMG9"/>
<evidence type="ECO:0000313" key="2">
    <source>
        <dbReference type="EMBL" id="KKZ72049.1"/>
    </source>
</evidence>
<keyword evidence="1" id="KW-1133">Transmembrane helix</keyword>